<evidence type="ECO:0000313" key="2">
    <source>
        <dbReference type="EMBL" id="GAA5065263.1"/>
    </source>
</evidence>
<reference evidence="2 3" key="1">
    <citation type="journal article" date="2019" name="Int. J. Syst. Evol. Microbiol.">
        <title>The Global Catalogue of Microorganisms (GCM) 10K type strain sequencing project: providing services to taxonomists for standard genome sequencing and annotation.</title>
        <authorList>
            <consortium name="The Broad Institute Genomics Platform"/>
            <consortium name="The Broad Institute Genome Sequencing Center for Infectious Disease"/>
            <person name="Wu L."/>
            <person name="Ma J."/>
        </authorList>
    </citation>
    <scope>NUCLEOTIDE SEQUENCE [LARGE SCALE GENOMIC DNA]</scope>
    <source>
        <strain evidence="2 3">JCM 17504</strain>
    </source>
</reference>
<dbReference type="Proteomes" id="UP001501729">
    <property type="component" value="Unassembled WGS sequence"/>
</dbReference>
<keyword evidence="1" id="KW-0472">Membrane</keyword>
<keyword evidence="1" id="KW-0812">Transmembrane</keyword>
<feature type="transmembrane region" description="Helical" evidence="1">
    <location>
        <begin position="63"/>
        <end position="87"/>
    </location>
</feature>
<organism evidence="2 3">
    <name type="scientific">Haladaptatus pallidirubidus</name>
    <dbReference type="NCBI Taxonomy" id="1008152"/>
    <lineage>
        <taxon>Archaea</taxon>
        <taxon>Methanobacteriati</taxon>
        <taxon>Methanobacteriota</taxon>
        <taxon>Stenosarchaea group</taxon>
        <taxon>Halobacteria</taxon>
        <taxon>Halobacteriales</taxon>
        <taxon>Haladaptataceae</taxon>
        <taxon>Haladaptatus</taxon>
    </lineage>
</organism>
<feature type="transmembrane region" description="Helical" evidence="1">
    <location>
        <begin position="30"/>
        <end position="51"/>
    </location>
</feature>
<sequence length="88" mass="9774">MKPARFVTLSFVYSGIVLLAQYAFLFESPIAVITQLGAGLSILGTGLLRLYKPEEYEQKPTNYGLLAYGMAILALVLTALFFVQIFMF</sequence>
<dbReference type="EMBL" id="BAABKX010000030">
    <property type="protein sequence ID" value="GAA5065263.1"/>
    <property type="molecule type" value="Genomic_DNA"/>
</dbReference>
<evidence type="ECO:0000256" key="1">
    <source>
        <dbReference type="SAM" id="Phobius"/>
    </source>
</evidence>
<name>A0AAV3URA8_9EURY</name>
<gene>
    <name evidence="2" type="ORF">GCM10025751_55950</name>
</gene>
<feature type="transmembrane region" description="Helical" evidence="1">
    <location>
        <begin position="7"/>
        <end position="24"/>
    </location>
</feature>
<proteinExistence type="predicted"/>
<dbReference type="AlphaFoldDB" id="A0AAV3URA8"/>
<comment type="caution">
    <text evidence="2">The sequence shown here is derived from an EMBL/GenBank/DDBJ whole genome shotgun (WGS) entry which is preliminary data.</text>
</comment>
<keyword evidence="3" id="KW-1185">Reference proteome</keyword>
<evidence type="ECO:0000313" key="3">
    <source>
        <dbReference type="Proteomes" id="UP001501729"/>
    </source>
</evidence>
<keyword evidence="1" id="KW-1133">Transmembrane helix</keyword>
<accession>A0AAV3URA8</accession>
<protein>
    <submittedName>
        <fullName evidence="2">Uncharacterized protein</fullName>
    </submittedName>
</protein>